<protein>
    <submittedName>
        <fullName evidence="3">Sensor domain-containing diguanylate cyclase</fullName>
    </submittedName>
</protein>
<dbReference type="PROSITE" id="PS50887">
    <property type="entry name" value="GGDEF"/>
    <property type="match status" value="1"/>
</dbReference>
<dbReference type="SMART" id="SM00267">
    <property type="entry name" value="GGDEF"/>
    <property type="match status" value="1"/>
</dbReference>
<dbReference type="NCBIfam" id="TIGR00229">
    <property type="entry name" value="sensory_box"/>
    <property type="match status" value="1"/>
</dbReference>
<dbReference type="CDD" id="cd01949">
    <property type="entry name" value="GGDEF"/>
    <property type="match status" value="1"/>
</dbReference>
<dbReference type="Gene3D" id="3.30.70.270">
    <property type="match status" value="1"/>
</dbReference>
<sequence>MNTDLLNYVNFPALIINEQGTVVSRSKHIKHKYHINEGDDFFALCDSKVSLSEFIINFSNMPLGSNDKCLTHFSFIKKNIEVYVSIISKQPILFLIEYSAELLQDSSVVDLVDHSNNLLSLVDKNYHYLSVNEQYSHKWGLQKADIINQHVTTVLGEEAFNKVVKKELDLCFSGKIRTYTDWFYSENKKQMLFLKVAYQPVFDSDSDQVKSVAVTVTDITDIQVLNEKLTEQAFHDSLTTLDNRYALMAYFDKLSATLTRNDCYSLVMIDLDDFKRVNDSYGHNIGDELLKAFAVNLKNTLRAEDFCCRWGGDEFVLLLAQGNTVQTLATAKENINQRFHQLQEKIYHVGKHKLSLKFSFGLALFPQQSKGLEKLISMADSKMYLDKKLQKTN</sequence>
<dbReference type="Gene3D" id="3.30.450.20">
    <property type="entry name" value="PAS domain"/>
    <property type="match status" value="1"/>
</dbReference>
<dbReference type="EMBL" id="VOLQ01000036">
    <property type="protein sequence ID" value="TWX64006.1"/>
    <property type="molecule type" value="Genomic_DNA"/>
</dbReference>
<dbReference type="InterPro" id="IPR000160">
    <property type="entry name" value="GGDEF_dom"/>
</dbReference>
<evidence type="ECO:0000313" key="5">
    <source>
        <dbReference type="Proteomes" id="UP000321917"/>
    </source>
</evidence>
<dbReference type="InterPro" id="IPR029787">
    <property type="entry name" value="Nucleotide_cyclase"/>
</dbReference>
<dbReference type="InterPro" id="IPR000014">
    <property type="entry name" value="PAS"/>
</dbReference>
<evidence type="ECO:0000313" key="4">
    <source>
        <dbReference type="Proteomes" id="UP000321525"/>
    </source>
</evidence>
<dbReference type="RefSeq" id="WP_146800662.1">
    <property type="nucleotide sequence ID" value="NZ_VOLP01000030.1"/>
</dbReference>
<dbReference type="PANTHER" id="PTHR44757">
    <property type="entry name" value="DIGUANYLATE CYCLASE DGCP"/>
    <property type="match status" value="1"/>
</dbReference>
<dbReference type="InterPro" id="IPR035965">
    <property type="entry name" value="PAS-like_dom_sf"/>
</dbReference>
<evidence type="ECO:0000313" key="2">
    <source>
        <dbReference type="EMBL" id="TWX55110.1"/>
    </source>
</evidence>
<proteinExistence type="predicted"/>
<evidence type="ECO:0000259" key="1">
    <source>
        <dbReference type="PROSITE" id="PS50887"/>
    </source>
</evidence>
<evidence type="ECO:0000313" key="3">
    <source>
        <dbReference type="EMBL" id="TWX64006.1"/>
    </source>
</evidence>
<dbReference type="Pfam" id="PF00990">
    <property type="entry name" value="GGDEF"/>
    <property type="match status" value="1"/>
</dbReference>
<dbReference type="SUPFAM" id="SSF55785">
    <property type="entry name" value="PYP-like sensor domain (PAS domain)"/>
    <property type="match status" value="1"/>
</dbReference>
<dbReference type="Proteomes" id="UP000321525">
    <property type="component" value="Unassembled WGS sequence"/>
</dbReference>
<dbReference type="InterPro" id="IPR052155">
    <property type="entry name" value="Biofilm_reg_signaling"/>
</dbReference>
<dbReference type="SUPFAM" id="SSF55073">
    <property type="entry name" value="Nucleotide cyclase"/>
    <property type="match status" value="1"/>
</dbReference>
<organism evidence="3 5">
    <name type="scientific">Colwellia hornerae</name>
    <dbReference type="NCBI Taxonomy" id="89402"/>
    <lineage>
        <taxon>Bacteria</taxon>
        <taxon>Pseudomonadati</taxon>
        <taxon>Pseudomonadota</taxon>
        <taxon>Gammaproteobacteria</taxon>
        <taxon>Alteromonadales</taxon>
        <taxon>Colwelliaceae</taxon>
        <taxon>Colwellia</taxon>
    </lineage>
</organism>
<dbReference type="InterPro" id="IPR043128">
    <property type="entry name" value="Rev_trsase/Diguanyl_cyclase"/>
</dbReference>
<dbReference type="NCBIfam" id="TIGR00254">
    <property type="entry name" value="GGDEF"/>
    <property type="match status" value="1"/>
</dbReference>
<dbReference type="PANTHER" id="PTHR44757:SF2">
    <property type="entry name" value="BIOFILM ARCHITECTURE MAINTENANCE PROTEIN MBAA"/>
    <property type="match status" value="1"/>
</dbReference>
<dbReference type="Proteomes" id="UP000321917">
    <property type="component" value="Unassembled WGS sequence"/>
</dbReference>
<accession>A0A5C6Q583</accession>
<gene>
    <name evidence="2" type="ORF">ESZ26_16750</name>
    <name evidence="3" type="ORF">ESZ27_15365</name>
</gene>
<keyword evidence="4" id="KW-1185">Reference proteome</keyword>
<reference evidence="3 5" key="1">
    <citation type="submission" date="2019-07" db="EMBL/GenBank/DDBJ databases">
        <title>Genomes of sea-ice associated Colwellia species.</title>
        <authorList>
            <person name="Bowman J.P."/>
        </authorList>
    </citation>
    <scope>NUCLEOTIDE SEQUENCE [LARGE SCALE GENOMIC DNA]</scope>
    <source>
        <strain evidence="2 4">ACAM 607</strain>
        <strain evidence="3 5">IC036</strain>
    </source>
</reference>
<name>A0A5C6Q583_9GAMM</name>
<dbReference type="OrthoDB" id="92309at2"/>
<feature type="domain" description="GGDEF" evidence="1">
    <location>
        <begin position="262"/>
        <end position="393"/>
    </location>
</feature>
<dbReference type="AlphaFoldDB" id="A0A5C6Q583"/>
<comment type="caution">
    <text evidence="3">The sequence shown here is derived from an EMBL/GenBank/DDBJ whole genome shotgun (WGS) entry which is preliminary data.</text>
</comment>
<dbReference type="EMBL" id="VOLR01000030">
    <property type="protein sequence ID" value="TWX55110.1"/>
    <property type="molecule type" value="Genomic_DNA"/>
</dbReference>